<gene>
    <name evidence="1" type="ORF">ND528_28035</name>
</gene>
<dbReference type="InterPro" id="IPR001036">
    <property type="entry name" value="Acrflvin-R"/>
</dbReference>
<dbReference type="Gene3D" id="3.30.70.1440">
    <property type="entry name" value="Multidrug efflux transporter AcrB pore domain"/>
    <property type="match status" value="1"/>
</dbReference>
<dbReference type="EMBL" id="JAMSHA010000032">
    <property type="protein sequence ID" value="MCV2225393.1"/>
    <property type="molecule type" value="Genomic_DNA"/>
</dbReference>
<feature type="non-terminal residue" evidence="1">
    <location>
        <position position="1"/>
    </location>
</feature>
<dbReference type="Gene3D" id="3.30.2090.10">
    <property type="entry name" value="Multidrug efflux transporter AcrB TolC docking domain, DN and DC subdomains"/>
    <property type="match status" value="1"/>
</dbReference>
<reference evidence="1" key="1">
    <citation type="submission" date="2022-06" db="EMBL/GenBank/DDBJ databases">
        <title>De novo draft assembly of the Pseudomonas mercurotoleraris sp. nov., isolated from the plants rhizosphere.</title>
        <authorList>
            <person name="Robas M."/>
            <person name="Gonzalez D."/>
            <person name="Fernandez V.M."/>
            <person name="Luna L."/>
            <person name="Provanza A."/>
            <person name="Jimenez P.A."/>
        </authorList>
    </citation>
    <scope>NUCLEOTIDE SEQUENCE</scope>
    <source>
        <strain evidence="1">SAICEUPSM</strain>
    </source>
</reference>
<feature type="non-terminal residue" evidence="1">
    <location>
        <position position="206"/>
    </location>
</feature>
<dbReference type="InterPro" id="IPR027463">
    <property type="entry name" value="AcrB_DN_DC_subdom"/>
</dbReference>
<protein>
    <submittedName>
        <fullName evidence="1">Efflux RND transporter permease subunit</fullName>
    </submittedName>
</protein>
<organism evidence="1 2">
    <name type="scientific">Pseudomonas mercuritolerans</name>
    <dbReference type="NCBI Taxonomy" id="2951809"/>
    <lineage>
        <taxon>Bacteria</taxon>
        <taxon>Pseudomonadati</taxon>
        <taxon>Pseudomonadota</taxon>
        <taxon>Gammaproteobacteria</taxon>
        <taxon>Pseudomonadales</taxon>
        <taxon>Pseudomonadaceae</taxon>
        <taxon>Pseudomonas</taxon>
    </lineage>
</organism>
<dbReference type="SUPFAM" id="SSF82714">
    <property type="entry name" value="Multidrug efflux transporter AcrB TolC docking domain, DN and DC subdomains"/>
    <property type="match status" value="1"/>
</dbReference>
<dbReference type="Proteomes" id="UP001063475">
    <property type="component" value="Unassembled WGS sequence"/>
</dbReference>
<accession>A0ABT2Y367</accession>
<sequence length="206" mass="19889">DAVSGLGGDASEGIEVAGADAAFGSSTVDLVVRAPDTDTLAAAAAEVQELAEGTDGAAQVTNNLAAAQATVQVTVDREAAAAVGLTETQVAGTVAGVMSPAPVGTVNLGDGPVQVRVVAGEAPATVAELEQVVLPTAAGPVPLTQVAEVAEVEVPTSITRVDGERSATIAVTPAGQDLGALTTELTTAIDGLELEGGATVEVGGVA</sequence>
<comment type="caution">
    <text evidence="1">The sequence shown here is derived from an EMBL/GenBank/DDBJ whole genome shotgun (WGS) entry which is preliminary data.</text>
</comment>
<evidence type="ECO:0000313" key="1">
    <source>
        <dbReference type="EMBL" id="MCV2225393.1"/>
    </source>
</evidence>
<dbReference type="PANTHER" id="PTHR32063:SF0">
    <property type="entry name" value="SWARMING MOTILITY PROTEIN SWRC"/>
    <property type="match status" value="1"/>
</dbReference>
<dbReference type="PANTHER" id="PTHR32063">
    <property type="match status" value="1"/>
</dbReference>
<proteinExistence type="predicted"/>
<keyword evidence="2" id="KW-1185">Reference proteome</keyword>
<name>A0ABT2Y367_9PSED</name>
<evidence type="ECO:0000313" key="2">
    <source>
        <dbReference type="Proteomes" id="UP001063475"/>
    </source>
</evidence>
<dbReference type="Pfam" id="PF00873">
    <property type="entry name" value="ACR_tran"/>
    <property type="match status" value="1"/>
</dbReference>